<feature type="chain" id="PRO_5043673603" evidence="1">
    <location>
        <begin position="23"/>
        <end position="229"/>
    </location>
</feature>
<evidence type="ECO:0000313" key="2">
    <source>
        <dbReference type="EMBL" id="CAK1590053.1"/>
    </source>
</evidence>
<gene>
    <name evidence="2" type="ORF">PARMNEM_LOCUS10472</name>
</gene>
<evidence type="ECO:0000256" key="1">
    <source>
        <dbReference type="SAM" id="SignalP"/>
    </source>
</evidence>
<dbReference type="AlphaFoldDB" id="A0AAV1L417"/>
<name>A0AAV1L417_9NEOP</name>
<keyword evidence="1" id="KW-0732">Signal</keyword>
<evidence type="ECO:0000313" key="3">
    <source>
        <dbReference type="Proteomes" id="UP001314205"/>
    </source>
</evidence>
<organism evidence="2 3">
    <name type="scientific">Parnassius mnemosyne</name>
    <name type="common">clouded apollo</name>
    <dbReference type="NCBI Taxonomy" id="213953"/>
    <lineage>
        <taxon>Eukaryota</taxon>
        <taxon>Metazoa</taxon>
        <taxon>Ecdysozoa</taxon>
        <taxon>Arthropoda</taxon>
        <taxon>Hexapoda</taxon>
        <taxon>Insecta</taxon>
        <taxon>Pterygota</taxon>
        <taxon>Neoptera</taxon>
        <taxon>Endopterygota</taxon>
        <taxon>Lepidoptera</taxon>
        <taxon>Glossata</taxon>
        <taxon>Ditrysia</taxon>
        <taxon>Papilionoidea</taxon>
        <taxon>Papilionidae</taxon>
        <taxon>Parnassiinae</taxon>
        <taxon>Parnassini</taxon>
        <taxon>Parnassius</taxon>
        <taxon>Driopa</taxon>
    </lineage>
</organism>
<reference evidence="2 3" key="1">
    <citation type="submission" date="2023-11" db="EMBL/GenBank/DDBJ databases">
        <authorList>
            <person name="Hedman E."/>
            <person name="Englund M."/>
            <person name="Stromberg M."/>
            <person name="Nyberg Akerstrom W."/>
            <person name="Nylinder S."/>
            <person name="Jareborg N."/>
            <person name="Kallberg Y."/>
            <person name="Kronander E."/>
        </authorList>
    </citation>
    <scope>NUCLEOTIDE SEQUENCE [LARGE SCALE GENOMIC DNA]</scope>
</reference>
<comment type="caution">
    <text evidence="2">The sequence shown here is derived from an EMBL/GenBank/DDBJ whole genome shotgun (WGS) entry which is preliminary data.</text>
</comment>
<dbReference type="Proteomes" id="UP001314205">
    <property type="component" value="Unassembled WGS sequence"/>
</dbReference>
<keyword evidence="3" id="KW-1185">Reference proteome</keyword>
<sequence>MAFTEQIIFVSLFLATIGGGKANVSAPSPAAIACCMRSPQTPISPCYVTTTAAPLTCPFMTTTTLSPPTMTATTSTTTTEQPTTSRITQMPYFTSISPRQPDAIASSATSTTETPSTAAVPLRPNFVVAPNYPNHMPVITPPMNSSSSVVPPYPMLRDPQQFVPVMMNPSTGQAYYVVANPNKNGNSYSQILNVYTQDRNTGGYNWMPVAMLPQLNNNSTIVKPSSDNN</sequence>
<dbReference type="EMBL" id="CAVLGL010000085">
    <property type="protein sequence ID" value="CAK1590053.1"/>
    <property type="molecule type" value="Genomic_DNA"/>
</dbReference>
<feature type="signal peptide" evidence="1">
    <location>
        <begin position="1"/>
        <end position="22"/>
    </location>
</feature>
<protein>
    <submittedName>
        <fullName evidence="2">Uncharacterized protein</fullName>
    </submittedName>
</protein>
<accession>A0AAV1L417</accession>
<proteinExistence type="predicted"/>